<dbReference type="PANTHER" id="PTHR31907">
    <property type="entry name" value="MLP-LIKE PROTEIN 423"/>
    <property type="match status" value="1"/>
</dbReference>
<reference evidence="3" key="1">
    <citation type="journal article" date="2023" name="Proc. Natl. Acad. Sci. U.S.A.">
        <title>Genomic and structural basis for evolution of tropane alkaloid biosynthesis.</title>
        <authorList>
            <person name="Wanga Y.-J."/>
            <person name="Taina T."/>
            <person name="Yua J.-Y."/>
            <person name="Lia J."/>
            <person name="Xua B."/>
            <person name="Chenc J."/>
            <person name="D'Auriad J.C."/>
            <person name="Huanga J.-P."/>
            <person name="Huanga S.-X."/>
        </authorList>
    </citation>
    <scope>NUCLEOTIDE SEQUENCE [LARGE SCALE GENOMIC DNA]</scope>
    <source>
        <strain evidence="3">cv. KIB-2019</strain>
    </source>
</reference>
<protein>
    <recommendedName>
        <fullName evidence="1">Bet v I/Major latex protein domain-containing protein</fullName>
    </recommendedName>
</protein>
<dbReference type="EMBL" id="JAJAGQ010000005">
    <property type="protein sequence ID" value="KAJ8562956.1"/>
    <property type="molecule type" value="Genomic_DNA"/>
</dbReference>
<feature type="domain" description="Bet v I/Major latex protein" evidence="1">
    <location>
        <begin position="152"/>
        <end position="297"/>
    </location>
</feature>
<evidence type="ECO:0000313" key="2">
    <source>
        <dbReference type="EMBL" id="KAJ8562956.1"/>
    </source>
</evidence>
<dbReference type="InterPro" id="IPR023393">
    <property type="entry name" value="START-like_dom_sf"/>
</dbReference>
<name>A0A9Q1RMP9_9SOLA</name>
<dbReference type="Pfam" id="PF00407">
    <property type="entry name" value="Bet_v_1"/>
    <property type="match status" value="3"/>
</dbReference>
<dbReference type="Gene3D" id="3.30.530.20">
    <property type="match status" value="3"/>
</dbReference>
<dbReference type="GO" id="GO:0006952">
    <property type="term" value="P:defense response"/>
    <property type="evidence" value="ECO:0007669"/>
    <property type="project" value="InterPro"/>
</dbReference>
<dbReference type="InterPro" id="IPR051761">
    <property type="entry name" value="MLP-like_ligand-binding"/>
</dbReference>
<dbReference type="SUPFAM" id="SSF55961">
    <property type="entry name" value="Bet v1-like"/>
    <property type="match status" value="3"/>
</dbReference>
<dbReference type="InterPro" id="IPR000916">
    <property type="entry name" value="Bet_v_I/MLP"/>
</dbReference>
<dbReference type="CDD" id="cd07816">
    <property type="entry name" value="Bet_v1-like"/>
    <property type="match status" value="3"/>
</dbReference>
<organism evidence="2 3">
    <name type="scientific">Anisodus acutangulus</name>
    <dbReference type="NCBI Taxonomy" id="402998"/>
    <lineage>
        <taxon>Eukaryota</taxon>
        <taxon>Viridiplantae</taxon>
        <taxon>Streptophyta</taxon>
        <taxon>Embryophyta</taxon>
        <taxon>Tracheophyta</taxon>
        <taxon>Spermatophyta</taxon>
        <taxon>Magnoliopsida</taxon>
        <taxon>eudicotyledons</taxon>
        <taxon>Gunneridae</taxon>
        <taxon>Pentapetalae</taxon>
        <taxon>asterids</taxon>
        <taxon>lamiids</taxon>
        <taxon>Solanales</taxon>
        <taxon>Solanaceae</taxon>
        <taxon>Solanoideae</taxon>
        <taxon>Hyoscyameae</taxon>
        <taxon>Anisodus</taxon>
    </lineage>
</organism>
<dbReference type="AlphaFoldDB" id="A0A9Q1RMP9"/>
<dbReference type="Proteomes" id="UP001152561">
    <property type="component" value="Unassembled WGS sequence"/>
</dbReference>
<sequence>MSLEGKLVSEINIKSCGDVFHEIFRYRPHHISSMSPDKIQNVDIHEGEWGTVGSVIFWNFIHDGKEKVAKEVIEEIDEEKKLVKFKVIGGDILEAYKSFYLTVHVETKGEDNLVTWILEYEKLNPDVPDPHTLMEFCLNVTKDIETHHLTGKLVSEIEIKSCGDVFHEIFRYRPHHISSMSPSNIQNVDIHEGEWGTVGSVIFWNFTHDGKEKVAKEVIEEIDEEKKLVKFKVIGGDILEAYKSFYLTVHVETKGEDNLVTWILEYEKLNPDVPDPHTLMEFCLNVTKDIETHHLTGKLVSEIEIKSCGDVFHEIFRYRPHHISSMSPNNIQNVDIHEGEWGTVGSVIFWNFTHDGKEKVAKEIIEAIDEEKKLVKFKVIGGDILEAYNSFYLTVHVETKGINNLVTWILEYEKKHKNVPDPHTLMEFCLNVTKDIETHHIKDT</sequence>
<dbReference type="SMART" id="SM01037">
    <property type="entry name" value="Bet_v_1"/>
    <property type="match status" value="3"/>
</dbReference>
<comment type="caution">
    <text evidence="2">The sequence shown here is derived from an EMBL/GenBank/DDBJ whole genome shotgun (WGS) entry which is preliminary data.</text>
</comment>
<proteinExistence type="predicted"/>
<feature type="domain" description="Bet v I/Major latex protein" evidence="1">
    <location>
        <begin position="2"/>
        <end position="151"/>
    </location>
</feature>
<keyword evidence="3" id="KW-1185">Reference proteome</keyword>
<evidence type="ECO:0000313" key="3">
    <source>
        <dbReference type="Proteomes" id="UP001152561"/>
    </source>
</evidence>
<dbReference type="OrthoDB" id="1858121at2759"/>
<feature type="domain" description="Bet v I/Major latex protein" evidence="1">
    <location>
        <begin position="298"/>
        <end position="443"/>
    </location>
</feature>
<accession>A0A9Q1RMP9</accession>
<evidence type="ECO:0000259" key="1">
    <source>
        <dbReference type="SMART" id="SM01037"/>
    </source>
</evidence>
<gene>
    <name evidence="2" type="ORF">K7X08_031408</name>
</gene>